<evidence type="ECO:0000313" key="3">
    <source>
        <dbReference type="Proteomes" id="UP001189624"/>
    </source>
</evidence>
<evidence type="ECO:0000256" key="1">
    <source>
        <dbReference type="SAM" id="MobiDB-lite"/>
    </source>
</evidence>
<dbReference type="AlphaFoldDB" id="A0AA86T509"/>
<dbReference type="Proteomes" id="UP001189624">
    <property type="component" value="Chromosome 6"/>
</dbReference>
<name>A0AA86T509_9FABA</name>
<sequence>MSNHNIEPTFEFMKARQEAKGYNDGTSDHANINSGCNDGTKHVPGNHNFSDANVNPGAKVCNDATADSFNNHGSGNQNFSNSKINSGAYAGDQNTYNTSNNYGGRTINNSGTFIGNGNGGFNSSTSNYYY</sequence>
<evidence type="ECO:0000313" key="2">
    <source>
        <dbReference type="EMBL" id="CAJ1963230.1"/>
    </source>
</evidence>
<accession>A0AA86T509</accession>
<dbReference type="EMBL" id="OY731403">
    <property type="protein sequence ID" value="CAJ1963230.1"/>
    <property type="molecule type" value="Genomic_DNA"/>
</dbReference>
<organism evidence="2 3">
    <name type="scientific">Sphenostylis stenocarpa</name>
    <dbReference type="NCBI Taxonomy" id="92480"/>
    <lineage>
        <taxon>Eukaryota</taxon>
        <taxon>Viridiplantae</taxon>
        <taxon>Streptophyta</taxon>
        <taxon>Embryophyta</taxon>
        <taxon>Tracheophyta</taxon>
        <taxon>Spermatophyta</taxon>
        <taxon>Magnoliopsida</taxon>
        <taxon>eudicotyledons</taxon>
        <taxon>Gunneridae</taxon>
        <taxon>Pentapetalae</taxon>
        <taxon>rosids</taxon>
        <taxon>fabids</taxon>
        <taxon>Fabales</taxon>
        <taxon>Fabaceae</taxon>
        <taxon>Papilionoideae</taxon>
        <taxon>50 kb inversion clade</taxon>
        <taxon>NPAAA clade</taxon>
        <taxon>indigoferoid/millettioid clade</taxon>
        <taxon>Phaseoleae</taxon>
        <taxon>Sphenostylis</taxon>
    </lineage>
</organism>
<dbReference type="Gramene" id="rna-AYBTSS11_LOCUS19664">
    <property type="protein sequence ID" value="CAJ1963230.1"/>
    <property type="gene ID" value="gene-AYBTSS11_LOCUS19664"/>
</dbReference>
<feature type="compositionally biased region" description="Polar residues" evidence="1">
    <location>
        <begin position="72"/>
        <end position="85"/>
    </location>
</feature>
<keyword evidence="3" id="KW-1185">Reference proteome</keyword>
<reference evidence="2" key="1">
    <citation type="submission" date="2023-10" db="EMBL/GenBank/DDBJ databases">
        <authorList>
            <person name="Domelevo Entfellner J.-B."/>
        </authorList>
    </citation>
    <scope>NUCLEOTIDE SEQUENCE</scope>
</reference>
<protein>
    <submittedName>
        <fullName evidence="2">Uncharacterized protein</fullName>
    </submittedName>
</protein>
<gene>
    <name evidence="2" type="ORF">AYBTSS11_LOCUS19664</name>
</gene>
<proteinExistence type="predicted"/>
<feature type="region of interest" description="Disordered" evidence="1">
    <location>
        <begin position="72"/>
        <end position="96"/>
    </location>
</feature>